<evidence type="ECO:0000256" key="1">
    <source>
        <dbReference type="ARBA" id="ARBA00000085"/>
    </source>
</evidence>
<dbReference type="CDD" id="cd06225">
    <property type="entry name" value="HAMP"/>
    <property type="match status" value="1"/>
</dbReference>
<dbReference type="SMART" id="SM00304">
    <property type="entry name" value="HAMP"/>
    <property type="match status" value="1"/>
</dbReference>
<sequence length="458" mass="49935">MTAITVMISIAVITGVAYTTVSRGLEQELDKNLHTQAQSVIDSGYTFPAEQEGQGDTYQPEFRENNSDVGVLVVPEDNTGARTPVRKFDSVLPPEALGVIEGEEIYSYSTDGHYRYFAVRAADGRVVVVRQDITFTKQTLDALSLVLLLVAVTGFLGAIVTGIAVASSALQPIARLRRATDRVTKTGQLRQIPVYNRDELGALTESFNDMMEALQDAQTKQKNLVADASHELKTPLTSLRTNIELLMLASKSDSPAISQQDRDDIERDVIAQIEEMSTLIGDLVDLAREDEPAKELTTVEVSQIITEGIDRVQRRRPDVEFDAKLIPWELRGDQFGLSRALLNVLDNAAKWSPAGATVRIQMTDFGEHSSYIDGQPAVLISVADSGPGIAAEDRPKIFDRFYRSISSRSMPGSGLGLAIVKQVIDRHGGVVFAEESDDGGTLMNVVLPGKAVSSLRDD</sequence>
<keyword evidence="9" id="KW-0902">Two-component regulatory system</keyword>
<dbReference type="InterPro" id="IPR036890">
    <property type="entry name" value="HATPase_C_sf"/>
</dbReference>
<comment type="caution">
    <text evidence="14">The sequence shown here is derived from an EMBL/GenBank/DDBJ whole genome shotgun (WGS) entry which is preliminary data.</text>
</comment>
<evidence type="ECO:0000256" key="4">
    <source>
        <dbReference type="ARBA" id="ARBA00022553"/>
    </source>
</evidence>
<dbReference type="PROSITE" id="PS50109">
    <property type="entry name" value="HIS_KIN"/>
    <property type="match status" value="1"/>
</dbReference>
<gene>
    <name evidence="14" type="ORF">D3M95_00290</name>
</gene>
<name>A0A418QAG3_9CORY</name>
<dbReference type="SMART" id="SM00388">
    <property type="entry name" value="HisKA"/>
    <property type="match status" value="1"/>
</dbReference>
<keyword evidence="7 14" id="KW-0418">Kinase</keyword>
<dbReference type="PANTHER" id="PTHR45436:SF5">
    <property type="entry name" value="SENSOR HISTIDINE KINASE TRCS"/>
    <property type="match status" value="1"/>
</dbReference>
<dbReference type="PANTHER" id="PTHR45436">
    <property type="entry name" value="SENSOR HISTIDINE KINASE YKOH"/>
    <property type="match status" value="1"/>
</dbReference>
<dbReference type="SMART" id="SM00387">
    <property type="entry name" value="HATPase_c"/>
    <property type="match status" value="1"/>
</dbReference>
<dbReference type="Pfam" id="PF00512">
    <property type="entry name" value="HisKA"/>
    <property type="match status" value="1"/>
</dbReference>
<evidence type="ECO:0000256" key="2">
    <source>
        <dbReference type="ARBA" id="ARBA00004236"/>
    </source>
</evidence>
<evidence type="ECO:0000313" key="15">
    <source>
        <dbReference type="Proteomes" id="UP000285278"/>
    </source>
</evidence>
<evidence type="ECO:0000256" key="9">
    <source>
        <dbReference type="ARBA" id="ARBA00023012"/>
    </source>
</evidence>
<evidence type="ECO:0000256" key="3">
    <source>
        <dbReference type="ARBA" id="ARBA00012438"/>
    </source>
</evidence>
<reference evidence="14 15" key="1">
    <citation type="submission" date="2018-09" db="EMBL/GenBank/DDBJ databases">
        <title>Optimization and identification of Corynebacterium falsenii FN1-14 from fish paste.</title>
        <authorList>
            <person name="Daroonpunt R."/>
            <person name="Tanasupawat S."/>
        </authorList>
    </citation>
    <scope>NUCLEOTIDE SEQUENCE [LARGE SCALE GENOMIC DNA]</scope>
    <source>
        <strain evidence="14 15">FN1-14</strain>
    </source>
</reference>
<dbReference type="Gene3D" id="1.10.287.130">
    <property type="match status" value="1"/>
</dbReference>
<evidence type="ECO:0000256" key="11">
    <source>
        <dbReference type="SAM" id="Phobius"/>
    </source>
</evidence>
<evidence type="ECO:0000259" key="12">
    <source>
        <dbReference type="PROSITE" id="PS50109"/>
    </source>
</evidence>
<dbReference type="SUPFAM" id="SSF55874">
    <property type="entry name" value="ATPase domain of HSP90 chaperone/DNA topoisomerase II/histidine kinase"/>
    <property type="match status" value="1"/>
</dbReference>
<dbReference type="SUPFAM" id="SSF158472">
    <property type="entry name" value="HAMP domain-like"/>
    <property type="match status" value="1"/>
</dbReference>
<dbReference type="Gene3D" id="6.10.340.10">
    <property type="match status" value="1"/>
</dbReference>
<dbReference type="InterPro" id="IPR036097">
    <property type="entry name" value="HisK_dim/P_sf"/>
</dbReference>
<evidence type="ECO:0000259" key="13">
    <source>
        <dbReference type="PROSITE" id="PS50885"/>
    </source>
</evidence>
<feature type="domain" description="Histidine kinase" evidence="12">
    <location>
        <begin position="227"/>
        <end position="451"/>
    </location>
</feature>
<feature type="domain" description="HAMP" evidence="13">
    <location>
        <begin position="167"/>
        <end position="219"/>
    </location>
</feature>
<dbReference type="OrthoDB" id="9786919at2"/>
<evidence type="ECO:0000256" key="7">
    <source>
        <dbReference type="ARBA" id="ARBA00022777"/>
    </source>
</evidence>
<comment type="catalytic activity">
    <reaction evidence="1">
        <text>ATP + protein L-histidine = ADP + protein N-phospho-L-histidine.</text>
        <dbReference type="EC" id="2.7.13.3"/>
    </reaction>
</comment>
<dbReference type="Gene3D" id="3.30.565.10">
    <property type="entry name" value="Histidine kinase-like ATPase, C-terminal domain"/>
    <property type="match status" value="1"/>
</dbReference>
<dbReference type="RefSeq" id="WP_119664222.1">
    <property type="nucleotide sequence ID" value="NZ_JAQPSN010000001.1"/>
</dbReference>
<dbReference type="CDD" id="cd00082">
    <property type="entry name" value="HisKA"/>
    <property type="match status" value="1"/>
</dbReference>
<keyword evidence="4" id="KW-0597">Phosphoprotein</keyword>
<dbReference type="InterPro" id="IPR003594">
    <property type="entry name" value="HATPase_dom"/>
</dbReference>
<dbReference type="EMBL" id="QXJK01000001">
    <property type="protein sequence ID" value="RIX36956.1"/>
    <property type="molecule type" value="Genomic_DNA"/>
</dbReference>
<keyword evidence="5" id="KW-0808">Transferase</keyword>
<dbReference type="AlphaFoldDB" id="A0A418QAG3"/>
<evidence type="ECO:0000313" key="14">
    <source>
        <dbReference type="EMBL" id="RIX36956.1"/>
    </source>
</evidence>
<dbReference type="Pfam" id="PF00672">
    <property type="entry name" value="HAMP"/>
    <property type="match status" value="1"/>
</dbReference>
<dbReference type="STRING" id="1451189.CFAL_08600"/>
<evidence type="ECO:0000256" key="10">
    <source>
        <dbReference type="ARBA" id="ARBA00023136"/>
    </source>
</evidence>
<dbReference type="InterPro" id="IPR004358">
    <property type="entry name" value="Sig_transdc_His_kin-like_C"/>
</dbReference>
<comment type="subcellular location">
    <subcellularLocation>
        <location evidence="2">Cell membrane</location>
    </subcellularLocation>
</comment>
<organism evidence="14 15">
    <name type="scientific">Corynebacterium falsenii</name>
    <dbReference type="NCBI Taxonomy" id="108486"/>
    <lineage>
        <taxon>Bacteria</taxon>
        <taxon>Bacillati</taxon>
        <taxon>Actinomycetota</taxon>
        <taxon>Actinomycetes</taxon>
        <taxon>Mycobacteriales</taxon>
        <taxon>Corynebacteriaceae</taxon>
        <taxon>Corynebacterium</taxon>
    </lineage>
</organism>
<keyword evidence="15" id="KW-1185">Reference proteome</keyword>
<dbReference type="GO" id="GO:0005886">
    <property type="term" value="C:plasma membrane"/>
    <property type="evidence" value="ECO:0007669"/>
    <property type="project" value="UniProtKB-SubCell"/>
</dbReference>
<dbReference type="Pfam" id="PF02518">
    <property type="entry name" value="HATPase_c"/>
    <property type="match status" value="1"/>
</dbReference>
<evidence type="ECO:0000256" key="5">
    <source>
        <dbReference type="ARBA" id="ARBA00022679"/>
    </source>
</evidence>
<dbReference type="EC" id="2.7.13.3" evidence="3"/>
<protein>
    <recommendedName>
        <fullName evidence="3">histidine kinase</fullName>
        <ecNumber evidence="3">2.7.13.3</ecNumber>
    </recommendedName>
</protein>
<evidence type="ECO:0000256" key="6">
    <source>
        <dbReference type="ARBA" id="ARBA00022692"/>
    </source>
</evidence>
<dbReference type="GO" id="GO:0000155">
    <property type="term" value="F:phosphorelay sensor kinase activity"/>
    <property type="evidence" value="ECO:0007669"/>
    <property type="project" value="InterPro"/>
</dbReference>
<keyword evidence="6 11" id="KW-0812">Transmembrane</keyword>
<feature type="transmembrane region" description="Helical" evidence="11">
    <location>
        <begin position="145"/>
        <end position="170"/>
    </location>
</feature>
<keyword evidence="8 11" id="KW-1133">Transmembrane helix</keyword>
<dbReference type="PROSITE" id="PS50885">
    <property type="entry name" value="HAMP"/>
    <property type="match status" value="1"/>
</dbReference>
<evidence type="ECO:0000256" key="8">
    <source>
        <dbReference type="ARBA" id="ARBA00022989"/>
    </source>
</evidence>
<dbReference type="InterPro" id="IPR005467">
    <property type="entry name" value="His_kinase_dom"/>
</dbReference>
<dbReference type="CDD" id="cd00075">
    <property type="entry name" value="HATPase"/>
    <property type="match status" value="1"/>
</dbReference>
<dbReference type="Proteomes" id="UP000285278">
    <property type="component" value="Unassembled WGS sequence"/>
</dbReference>
<dbReference type="InterPro" id="IPR003661">
    <property type="entry name" value="HisK_dim/P_dom"/>
</dbReference>
<accession>A0A418QAG3</accession>
<proteinExistence type="predicted"/>
<dbReference type="InterPro" id="IPR050428">
    <property type="entry name" value="TCS_sensor_his_kinase"/>
</dbReference>
<dbReference type="InterPro" id="IPR003660">
    <property type="entry name" value="HAMP_dom"/>
</dbReference>
<keyword evidence="10 11" id="KW-0472">Membrane</keyword>
<dbReference type="SUPFAM" id="SSF47384">
    <property type="entry name" value="Homodimeric domain of signal transducing histidine kinase"/>
    <property type="match status" value="1"/>
</dbReference>
<dbReference type="PRINTS" id="PR00344">
    <property type="entry name" value="BCTRLSENSOR"/>
</dbReference>